<proteinExistence type="predicted"/>
<dbReference type="InterPro" id="IPR000157">
    <property type="entry name" value="TIR_dom"/>
</dbReference>
<feature type="domain" description="SEFIR" evidence="1">
    <location>
        <begin position="225"/>
        <end position="355"/>
    </location>
</feature>
<dbReference type="EMBL" id="QSBI01000001">
    <property type="protein sequence ID" value="RGX13241.1"/>
    <property type="molecule type" value="Genomic_DNA"/>
</dbReference>
<evidence type="ECO:0000313" key="5">
    <source>
        <dbReference type="Proteomes" id="UP000286031"/>
    </source>
</evidence>
<reference evidence="4 5" key="1">
    <citation type="submission" date="2018-08" db="EMBL/GenBank/DDBJ databases">
        <title>A genome reference for cultivated species of the human gut microbiota.</title>
        <authorList>
            <person name="Zou Y."/>
            <person name="Xue W."/>
            <person name="Luo G."/>
        </authorList>
    </citation>
    <scope>NUCLEOTIDE SEQUENCE [LARGE SCALE GENOMIC DNA]</scope>
    <source>
        <strain evidence="3 5">AF04-46</strain>
        <strain evidence="2 4">AF20-9LB</strain>
    </source>
</reference>
<dbReference type="Proteomes" id="UP000286031">
    <property type="component" value="Unassembled WGS sequence"/>
</dbReference>
<organism evidence="2 4">
    <name type="scientific">Bacteroides ovatus</name>
    <dbReference type="NCBI Taxonomy" id="28116"/>
    <lineage>
        <taxon>Bacteria</taxon>
        <taxon>Pseudomonadati</taxon>
        <taxon>Bacteroidota</taxon>
        <taxon>Bacteroidia</taxon>
        <taxon>Bacteroidales</taxon>
        <taxon>Bacteroidaceae</taxon>
        <taxon>Bacteroides</taxon>
    </lineage>
</organism>
<evidence type="ECO:0000313" key="2">
    <source>
        <dbReference type="EMBL" id="RGS79827.1"/>
    </source>
</evidence>
<dbReference type="GO" id="GO:0007165">
    <property type="term" value="P:signal transduction"/>
    <property type="evidence" value="ECO:0007669"/>
    <property type="project" value="InterPro"/>
</dbReference>
<dbReference type="InterPro" id="IPR013568">
    <property type="entry name" value="SEFIR_dom"/>
</dbReference>
<protein>
    <submittedName>
        <fullName evidence="2">TIR domain-containing protein</fullName>
    </submittedName>
</protein>
<dbReference type="GeneID" id="93555856"/>
<dbReference type="AlphaFoldDB" id="A0A395VQ42"/>
<dbReference type="InterPro" id="IPR035897">
    <property type="entry name" value="Toll_tir_struct_dom_sf"/>
</dbReference>
<comment type="caution">
    <text evidence="2">The sequence shown here is derived from an EMBL/GenBank/DDBJ whole genome shotgun (WGS) entry which is preliminary data.</text>
</comment>
<dbReference type="RefSeq" id="WP_004315069.1">
    <property type="nucleotide sequence ID" value="NZ_JADMNY010000055.1"/>
</dbReference>
<accession>A0A395VQ42</accession>
<name>A0A395VQ42_BACOV</name>
<dbReference type="Pfam" id="PF13676">
    <property type="entry name" value="TIR_2"/>
    <property type="match status" value="1"/>
</dbReference>
<dbReference type="EMBL" id="QRVZ01000030">
    <property type="protein sequence ID" value="RGS79827.1"/>
    <property type="molecule type" value="Genomic_DNA"/>
</dbReference>
<sequence>MSKINTTYQELADYIFSFFSSCTAPGQGLFLFRTLNATTRKYGKTQAEINLCHIVIFNLLENGYLEAANEPSPFVRLTEKGFDYLQGDDLIKNQINLKEYIDLSKEDSNVTFNGLWTIIGIKDVAPFYVDGPTFFNTINPFVNVATNYSAYIQMLSDQKESTSRHTWFKTLFLRLKKSDIPSFLDDLSLSIYKYYDEKDTTNQTNSYDIGAIVNPIVDENKAIVAKKVFITYCWENDEHNAWVHNLANDLDKAGFDIFIDIKQPLGIELNRFMEQTIANVDKVLIIATPEYKKRADNRERGVGYETSLITDDLIKDQNRIKFIPIIRIGSKDSSYPIYLGNRKGLYMREDNDYTQALNELIDNIRNY</sequence>
<dbReference type="Gene3D" id="3.40.50.10140">
    <property type="entry name" value="Toll/interleukin-1 receptor homology (TIR) domain"/>
    <property type="match status" value="1"/>
</dbReference>
<gene>
    <name evidence="3" type="ORF">DWV35_00250</name>
    <name evidence="2" type="ORF">DWX70_23560</name>
</gene>
<dbReference type="PROSITE" id="PS51534">
    <property type="entry name" value="SEFIR"/>
    <property type="match status" value="1"/>
</dbReference>
<evidence type="ECO:0000259" key="1">
    <source>
        <dbReference type="PROSITE" id="PS51534"/>
    </source>
</evidence>
<dbReference type="Proteomes" id="UP000266492">
    <property type="component" value="Unassembled WGS sequence"/>
</dbReference>
<evidence type="ECO:0000313" key="4">
    <source>
        <dbReference type="Proteomes" id="UP000266492"/>
    </source>
</evidence>
<evidence type="ECO:0000313" key="3">
    <source>
        <dbReference type="EMBL" id="RGX13241.1"/>
    </source>
</evidence>